<dbReference type="PANTHER" id="PTHR10859">
    <property type="entry name" value="GLYCOSYL TRANSFERASE"/>
    <property type="match status" value="1"/>
</dbReference>
<dbReference type="Proteomes" id="UP000179807">
    <property type="component" value="Unassembled WGS sequence"/>
</dbReference>
<evidence type="ECO:0008006" key="4">
    <source>
        <dbReference type="Google" id="ProtNLM"/>
    </source>
</evidence>
<comment type="caution">
    <text evidence="2">The sequence shown here is derived from an EMBL/GenBank/DDBJ whole genome shotgun (WGS) entry which is preliminary data.</text>
</comment>
<keyword evidence="1" id="KW-0472">Membrane</keyword>
<dbReference type="GeneID" id="94848630"/>
<keyword evidence="1" id="KW-0812">Transmembrane</keyword>
<dbReference type="PANTHER" id="PTHR10859:SF91">
    <property type="entry name" value="DOLICHYL-PHOSPHATE BETA-GLUCOSYLTRANSFERASE"/>
    <property type="match status" value="1"/>
</dbReference>
<reference evidence="2" key="1">
    <citation type="submission" date="2016-10" db="EMBL/GenBank/DDBJ databases">
        <authorList>
            <person name="Benchimol M."/>
            <person name="Almeida L.G."/>
            <person name="Vasconcelos A.T."/>
            <person name="Perreira-Neves A."/>
            <person name="Rosa I.A."/>
            <person name="Tasca T."/>
            <person name="Bogo M.R."/>
            <person name="de Souza W."/>
        </authorList>
    </citation>
    <scope>NUCLEOTIDE SEQUENCE [LARGE SCALE GENOMIC DNA]</scope>
    <source>
        <strain evidence="2">K</strain>
    </source>
</reference>
<proteinExistence type="predicted"/>
<evidence type="ECO:0000313" key="3">
    <source>
        <dbReference type="Proteomes" id="UP000179807"/>
    </source>
</evidence>
<keyword evidence="1" id="KW-1133">Transmembrane helix</keyword>
<evidence type="ECO:0000313" key="2">
    <source>
        <dbReference type="EMBL" id="OHT16609.1"/>
    </source>
</evidence>
<dbReference type="GO" id="GO:0006487">
    <property type="term" value="P:protein N-linked glycosylation"/>
    <property type="evidence" value="ECO:0007669"/>
    <property type="project" value="TreeGrafter"/>
</dbReference>
<dbReference type="Gene3D" id="3.90.550.10">
    <property type="entry name" value="Spore Coat Polysaccharide Biosynthesis Protein SpsA, Chain A"/>
    <property type="match status" value="1"/>
</dbReference>
<accession>A0A1J4KZC4</accession>
<dbReference type="GO" id="GO:0005789">
    <property type="term" value="C:endoplasmic reticulum membrane"/>
    <property type="evidence" value="ECO:0007669"/>
    <property type="project" value="TreeGrafter"/>
</dbReference>
<sequence length="313" mass="36758">MGEPVGDFIILLTFILLLISFAISVFLRFVDRKTWFDHFYIKKNETFRNMVIYHNRNDVDEKYFPSLFKESYLKLSVIIPFYGKGFNILKTFPAISEYFQNQSQNINDFTYEIIVINDNCIDSLDLEYLQSQNNTRVISLKETMGIGFTIQIGCLAGNGQYLLILQQNSNLEFISHLISHIPKEKGNFHEFSFLSANGANKNFIQKLLERRKTIPTIYDINFDNFILSQSVARVVIPNIHFSNQLAFNYELLFLVNAYKNVKTRINEILLGFYIHPKPNWESYWSLFIFLFGNLMELFSYSVKVPPEEHTMFI</sequence>
<protein>
    <recommendedName>
        <fullName evidence="4">Glycosyltransferase 2-like domain-containing protein</fullName>
    </recommendedName>
</protein>
<name>A0A1J4KZC4_9EUKA</name>
<feature type="transmembrane region" description="Helical" evidence="1">
    <location>
        <begin position="6"/>
        <end position="30"/>
    </location>
</feature>
<dbReference type="SUPFAM" id="SSF53448">
    <property type="entry name" value="Nucleotide-diphospho-sugar transferases"/>
    <property type="match status" value="1"/>
</dbReference>
<dbReference type="InterPro" id="IPR029044">
    <property type="entry name" value="Nucleotide-diphossugar_trans"/>
</dbReference>
<dbReference type="AlphaFoldDB" id="A0A1J4KZC4"/>
<dbReference type="VEuPathDB" id="TrichDB:TRFO_41690"/>
<gene>
    <name evidence="2" type="ORF">TRFO_41690</name>
</gene>
<dbReference type="EMBL" id="MLAK01000090">
    <property type="protein sequence ID" value="OHT16609.1"/>
    <property type="molecule type" value="Genomic_DNA"/>
</dbReference>
<organism evidence="2 3">
    <name type="scientific">Tritrichomonas foetus</name>
    <dbReference type="NCBI Taxonomy" id="1144522"/>
    <lineage>
        <taxon>Eukaryota</taxon>
        <taxon>Metamonada</taxon>
        <taxon>Parabasalia</taxon>
        <taxon>Tritrichomonadida</taxon>
        <taxon>Tritrichomonadidae</taxon>
        <taxon>Tritrichomonas</taxon>
    </lineage>
</organism>
<keyword evidence="3" id="KW-1185">Reference proteome</keyword>
<evidence type="ECO:0000256" key="1">
    <source>
        <dbReference type="SAM" id="Phobius"/>
    </source>
</evidence>
<dbReference type="RefSeq" id="XP_068369745.1">
    <property type="nucleotide sequence ID" value="XM_068513926.1"/>
</dbReference>